<accession>A0A139WNH5</accession>
<dbReference type="PROSITE" id="PS51081">
    <property type="entry name" value="ZF_SIAH"/>
    <property type="match status" value="1"/>
</dbReference>
<evidence type="ECO:0000256" key="11">
    <source>
        <dbReference type="SAM" id="MobiDB-lite"/>
    </source>
</evidence>
<feature type="region of interest" description="Disordered" evidence="11">
    <location>
        <begin position="378"/>
        <end position="412"/>
    </location>
</feature>
<dbReference type="AlphaFoldDB" id="A0A139WNH5"/>
<gene>
    <name evidence="13" type="primary">AUGUSTUS-3.0.2_31964</name>
    <name evidence="13" type="ORF">TcasGA2_TC031964</name>
</gene>
<dbReference type="EMBL" id="KQ971311">
    <property type="protein sequence ID" value="KYB29416.1"/>
    <property type="molecule type" value="Genomic_DNA"/>
</dbReference>
<feature type="compositionally biased region" description="Polar residues" evidence="11">
    <location>
        <begin position="1"/>
        <end position="15"/>
    </location>
</feature>
<evidence type="ECO:0000256" key="8">
    <source>
        <dbReference type="ARBA" id="ARBA00022786"/>
    </source>
</evidence>
<feature type="domain" description="SIAH-type" evidence="12">
    <location>
        <begin position="539"/>
        <end position="600"/>
    </location>
</feature>
<feature type="region of interest" description="Disordered" evidence="11">
    <location>
        <begin position="286"/>
        <end position="314"/>
    </location>
</feature>
<keyword evidence="14" id="KW-1185">Reference proteome</keyword>
<keyword evidence="8" id="KW-0833">Ubl conjugation pathway</keyword>
<dbReference type="SUPFAM" id="SSF49599">
    <property type="entry name" value="TRAF domain-like"/>
    <property type="match status" value="1"/>
</dbReference>
<dbReference type="Proteomes" id="UP000007266">
    <property type="component" value="Linkage group 2"/>
</dbReference>
<feature type="region of interest" description="Disordered" evidence="11">
    <location>
        <begin position="226"/>
        <end position="259"/>
    </location>
</feature>
<evidence type="ECO:0000256" key="2">
    <source>
        <dbReference type="ARBA" id="ARBA00004906"/>
    </source>
</evidence>
<sequence length="796" mass="88925">MRRSSNAVLQSQTSEPLIVVEDSYYEDPEEQKASDPDSHHSSEDESPTMNPYLLSPYSRDVRKHSLPTPQCSGITASQVRRLSERGETVGPGPRQAEFLATLSTAPAPSPGGRRHSVVTISKVPPTLFGRNRRESVAAFSSGTGFPTRVLPNRRESIACPPSTEPRGSVHNLQLDIMDDIVQARKVRMKLWTTSNERVCEVQPLDDSKAGDVQRYTNSSNRRYSDFVGTTLAPIPSSSKRRASELPPPNTCTTTSASKPPTIGIVCSNTDLISILSSLSTSSTEINQCETARKPEPSSSKAIDQKRSRLKSNRSSSFDISILHSDSENTPSNWFAKRHQPISNRVVEKEPGKVVWDERSGSLVDAQALGSAIEGFLRQTTPETGSTTSPHTSPSKCKTPTNKSAAGRAKTSWFSSKGETGKEICMQLLVLLKQARSSRFDYNGSSWYLPSVLKNQKQTFNVEINITSNKYNNSKIKMTVDFTALITEETLSKLKCDDCKNHLSHFPIYVSNDKKNICGRCSKTQENLTRNEVYEGLAQFIQFPCQYKNKGCGEIFFPKDIPTHEERCVFRIIECPTKHFTSCDWTGALPTVLVHCQNKHNELILKNGAFELDLAKSYKSEKLLEYESGVFIVVQKFYPINKLMEFTVRYPEYGFDIKEIPCKISFKTANRNVEVCGYTTRFEDDKVTEIYLDSLSDRNAVSTVIEGKIALDKFIDKPVINEQNDEFLALLKCSSCHRFALPPIYEVVSTNPGQPIYEVVSTNPGQQNLVKCAKCKPLEHPNLKLCGISLWITLQIS</sequence>
<dbReference type="STRING" id="7070.A0A139WNH5"/>
<dbReference type="EC" id="2.3.2.27" evidence="4"/>
<evidence type="ECO:0000313" key="13">
    <source>
        <dbReference type="EMBL" id="KYB29416.1"/>
    </source>
</evidence>
<dbReference type="eggNOG" id="ENOG502QV0T">
    <property type="taxonomic scope" value="Eukaryota"/>
</dbReference>
<feature type="compositionally biased region" description="Polar residues" evidence="11">
    <location>
        <begin position="67"/>
        <end position="80"/>
    </location>
</feature>
<comment type="similarity">
    <text evidence="3">Belongs to the SINA (Seven in absentia) family.</text>
</comment>
<dbReference type="PANTHER" id="PTHR45877">
    <property type="entry name" value="E3 UBIQUITIN-PROTEIN LIGASE SIAH2"/>
    <property type="match status" value="1"/>
</dbReference>
<dbReference type="GO" id="GO:0031624">
    <property type="term" value="F:ubiquitin conjugating enzyme binding"/>
    <property type="evidence" value="ECO:0000318"/>
    <property type="project" value="GO_Central"/>
</dbReference>
<dbReference type="GO" id="GO:0008270">
    <property type="term" value="F:zinc ion binding"/>
    <property type="evidence" value="ECO:0007669"/>
    <property type="project" value="UniProtKB-KW"/>
</dbReference>
<evidence type="ECO:0000256" key="10">
    <source>
        <dbReference type="PROSITE-ProRule" id="PRU00455"/>
    </source>
</evidence>
<keyword evidence="5" id="KW-0808">Transferase</keyword>
<dbReference type="PANTHER" id="PTHR45877:SF2">
    <property type="entry name" value="E3 UBIQUITIN-PROTEIN LIGASE SINA-RELATED"/>
    <property type="match status" value="1"/>
</dbReference>
<evidence type="ECO:0000256" key="3">
    <source>
        <dbReference type="ARBA" id="ARBA00009119"/>
    </source>
</evidence>
<evidence type="ECO:0000256" key="6">
    <source>
        <dbReference type="ARBA" id="ARBA00022723"/>
    </source>
</evidence>
<dbReference type="UniPathway" id="UPA00143"/>
<dbReference type="GO" id="GO:0005737">
    <property type="term" value="C:cytoplasm"/>
    <property type="evidence" value="ECO:0000318"/>
    <property type="project" value="GO_Central"/>
</dbReference>
<dbReference type="InParanoid" id="A0A139WNH5"/>
<protein>
    <recommendedName>
        <fullName evidence="4">RING-type E3 ubiquitin transferase</fullName>
        <ecNumber evidence="4">2.3.2.27</ecNumber>
    </recommendedName>
</protein>
<keyword evidence="6" id="KW-0479">Metal-binding</keyword>
<feature type="compositionally biased region" description="Low complexity" evidence="11">
    <location>
        <begin position="379"/>
        <end position="400"/>
    </location>
</feature>
<dbReference type="InterPro" id="IPR013083">
    <property type="entry name" value="Znf_RING/FYVE/PHD"/>
</dbReference>
<dbReference type="GO" id="GO:0061630">
    <property type="term" value="F:ubiquitin protein ligase activity"/>
    <property type="evidence" value="ECO:0000318"/>
    <property type="project" value="GO_Central"/>
</dbReference>
<proteinExistence type="inferred from homology"/>
<keyword evidence="7 10" id="KW-0863">Zinc-finger</keyword>
<evidence type="ECO:0000256" key="5">
    <source>
        <dbReference type="ARBA" id="ARBA00022679"/>
    </source>
</evidence>
<evidence type="ECO:0000259" key="12">
    <source>
        <dbReference type="PROSITE" id="PS51081"/>
    </source>
</evidence>
<dbReference type="InterPro" id="IPR004162">
    <property type="entry name" value="SINA-like_animal"/>
</dbReference>
<evidence type="ECO:0000256" key="1">
    <source>
        <dbReference type="ARBA" id="ARBA00000900"/>
    </source>
</evidence>
<comment type="catalytic activity">
    <reaction evidence="1">
        <text>S-ubiquitinyl-[E2 ubiquitin-conjugating enzyme]-L-cysteine + [acceptor protein]-L-lysine = [E2 ubiquitin-conjugating enzyme]-L-cysteine + N(6)-ubiquitinyl-[acceptor protein]-L-lysine.</text>
        <dbReference type="EC" id="2.3.2.27"/>
    </reaction>
</comment>
<comment type="pathway">
    <text evidence="2">Protein modification; protein ubiquitination.</text>
</comment>
<reference evidence="13 14" key="1">
    <citation type="journal article" date="2008" name="Nature">
        <title>The genome of the model beetle and pest Tribolium castaneum.</title>
        <authorList>
            <consortium name="Tribolium Genome Sequencing Consortium"/>
            <person name="Richards S."/>
            <person name="Gibbs R.A."/>
            <person name="Weinstock G.M."/>
            <person name="Brown S.J."/>
            <person name="Denell R."/>
            <person name="Beeman R.W."/>
            <person name="Gibbs R."/>
            <person name="Beeman R.W."/>
            <person name="Brown S.J."/>
            <person name="Bucher G."/>
            <person name="Friedrich M."/>
            <person name="Grimmelikhuijzen C.J."/>
            <person name="Klingler M."/>
            <person name="Lorenzen M."/>
            <person name="Richards S."/>
            <person name="Roth S."/>
            <person name="Schroder R."/>
            <person name="Tautz D."/>
            <person name="Zdobnov E.M."/>
            <person name="Muzny D."/>
            <person name="Gibbs R.A."/>
            <person name="Weinstock G.M."/>
            <person name="Attaway T."/>
            <person name="Bell S."/>
            <person name="Buhay C.J."/>
            <person name="Chandrabose M.N."/>
            <person name="Chavez D."/>
            <person name="Clerk-Blankenburg K.P."/>
            <person name="Cree A."/>
            <person name="Dao M."/>
            <person name="Davis C."/>
            <person name="Chacko J."/>
            <person name="Dinh H."/>
            <person name="Dugan-Rocha S."/>
            <person name="Fowler G."/>
            <person name="Garner T.T."/>
            <person name="Garnes J."/>
            <person name="Gnirke A."/>
            <person name="Hawes A."/>
            <person name="Hernandez J."/>
            <person name="Hines S."/>
            <person name="Holder M."/>
            <person name="Hume J."/>
            <person name="Jhangiani S.N."/>
            <person name="Joshi V."/>
            <person name="Khan Z.M."/>
            <person name="Jackson L."/>
            <person name="Kovar C."/>
            <person name="Kowis A."/>
            <person name="Lee S."/>
            <person name="Lewis L.R."/>
            <person name="Margolis J."/>
            <person name="Morgan M."/>
            <person name="Nazareth L.V."/>
            <person name="Nguyen N."/>
            <person name="Okwuonu G."/>
            <person name="Parker D."/>
            <person name="Richards S."/>
            <person name="Ruiz S.J."/>
            <person name="Santibanez J."/>
            <person name="Savard J."/>
            <person name="Scherer S.E."/>
            <person name="Schneider B."/>
            <person name="Sodergren E."/>
            <person name="Tautz D."/>
            <person name="Vattahil S."/>
            <person name="Villasana D."/>
            <person name="White C.S."/>
            <person name="Wright R."/>
            <person name="Park Y."/>
            <person name="Beeman R.W."/>
            <person name="Lord J."/>
            <person name="Oppert B."/>
            <person name="Lorenzen M."/>
            <person name="Brown S."/>
            <person name="Wang L."/>
            <person name="Savard J."/>
            <person name="Tautz D."/>
            <person name="Richards S."/>
            <person name="Weinstock G."/>
            <person name="Gibbs R.A."/>
            <person name="Liu Y."/>
            <person name="Worley K."/>
            <person name="Weinstock G."/>
            <person name="Elsik C.G."/>
            <person name="Reese J.T."/>
            <person name="Elhaik E."/>
            <person name="Landan G."/>
            <person name="Graur D."/>
            <person name="Arensburger P."/>
            <person name="Atkinson P."/>
            <person name="Beeman R.W."/>
            <person name="Beidler J."/>
            <person name="Brown S.J."/>
            <person name="Demuth J.P."/>
            <person name="Drury D.W."/>
            <person name="Du Y.Z."/>
            <person name="Fujiwara H."/>
            <person name="Lorenzen M."/>
            <person name="Maselli V."/>
            <person name="Osanai M."/>
            <person name="Park Y."/>
            <person name="Robertson H.M."/>
            <person name="Tu Z."/>
            <person name="Wang J.J."/>
            <person name="Wang S."/>
            <person name="Richards S."/>
            <person name="Song H."/>
            <person name="Zhang L."/>
            <person name="Sodergren E."/>
            <person name="Werner D."/>
            <person name="Stanke M."/>
            <person name="Morgenstern B."/>
            <person name="Solovyev V."/>
            <person name="Kosarev P."/>
            <person name="Brown G."/>
            <person name="Chen H.C."/>
            <person name="Ermolaeva O."/>
            <person name="Hlavina W."/>
            <person name="Kapustin Y."/>
            <person name="Kiryutin B."/>
            <person name="Kitts P."/>
            <person name="Maglott D."/>
            <person name="Pruitt K."/>
            <person name="Sapojnikov V."/>
            <person name="Souvorov A."/>
            <person name="Mackey A.J."/>
            <person name="Waterhouse R.M."/>
            <person name="Wyder S."/>
            <person name="Zdobnov E.M."/>
            <person name="Zdobnov E.M."/>
            <person name="Wyder S."/>
            <person name="Kriventseva E.V."/>
            <person name="Kadowaki T."/>
            <person name="Bork P."/>
            <person name="Aranda M."/>
            <person name="Bao R."/>
            <person name="Beermann A."/>
            <person name="Berns N."/>
            <person name="Bolognesi R."/>
            <person name="Bonneton F."/>
            <person name="Bopp D."/>
            <person name="Brown S.J."/>
            <person name="Bucher G."/>
            <person name="Butts T."/>
            <person name="Chaumot A."/>
            <person name="Denell R.E."/>
            <person name="Ferrier D.E."/>
            <person name="Friedrich M."/>
            <person name="Gordon C.M."/>
            <person name="Jindra M."/>
            <person name="Klingler M."/>
            <person name="Lan Q."/>
            <person name="Lattorff H.M."/>
            <person name="Laudet V."/>
            <person name="von Levetsow C."/>
            <person name="Liu Z."/>
            <person name="Lutz R."/>
            <person name="Lynch J.A."/>
            <person name="da Fonseca R.N."/>
            <person name="Posnien N."/>
            <person name="Reuter R."/>
            <person name="Roth S."/>
            <person name="Savard J."/>
            <person name="Schinko J.B."/>
            <person name="Schmitt C."/>
            <person name="Schoppmeier M."/>
            <person name="Schroder R."/>
            <person name="Shippy T.D."/>
            <person name="Simonnet F."/>
            <person name="Marques-Souza H."/>
            <person name="Tautz D."/>
            <person name="Tomoyasu Y."/>
            <person name="Trauner J."/>
            <person name="Van der Zee M."/>
            <person name="Vervoort M."/>
            <person name="Wittkopp N."/>
            <person name="Wimmer E.A."/>
            <person name="Yang X."/>
            <person name="Jones A.K."/>
            <person name="Sattelle D.B."/>
            <person name="Ebert P.R."/>
            <person name="Nelson D."/>
            <person name="Scott J.G."/>
            <person name="Beeman R.W."/>
            <person name="Muthukrishnan S."/>
            <person name="Kramer K.J."/>
            <person name="Arakane Y."/>
            <person name="Beeman R.W."/>
            <person name="Zhu Q."/>
            <person name="Hogenkamp D."/>
            <person name="Dixit R."/>
            <person name="Oppert B."/>
            <person name="Jiang H."/>
            <person name="Zou Z."/>
            <person name="Marshall J."/>
            <person name="Elpidina E."/>
            <person name="Vinokurov K."/>
            <person name="Oppert C."/>
            <person name="Zou Z."/>
            <person name="Evans J."/>
            <person name="Lu Z."/>
            <person name="Zhao P."/>
            <person name="Sumathipala N."/>
            <person name="Altincicek B."/>
            <person name="Vilcinskas A."/>
            <person name="Williams M."/>
            <person name="Hultmark D."/>
            <person name="Hetru C."/>
            <person name="Jiang H."/>
            <person name="Grimmelikhuijzen C.J."/>
            <person name="Hauser F."/>
            <person name="Cazzamali G."/>
            <person name="Williamson M."/>
            <person name="Park Y."/>
            <person name="Li B."/>
            <person name="Tanaka Y."/>
            <person name="Predel R."/>
            <person name="Neupert S."/>
            <person name="Schachtner J."/>
            <person name="Verleyen P."/>
            <person name="Raible F."/>
            <person name="Bork P."/>
            <person name="Friedrich M."/>
            <person name="Walden K.K."/>
            <person name="Robertson H.M."/>
            <person name="Angeli S."/>
            <person name="Foret S."/>
            <person name="Bucher G."/>
            <person name="Schuetz S."/>
            <person name="Maleszka R."/>
            <person name="Wimmer E.A."/>
            <person name="Beeman R.W."/>
            <person name="Lorenzen M."/>
            <person name="Tomoyasu Y."/>
            <person name="Miller S.C."/>
            <person name="Grossmann D."/>
            <person name="Bucher G."/>
        </authorList>
    </citation>
    <scope>NUCLEOTIDE SEQUENCE [LARGE SCALE GENOMIC DNA]</scope>
    <source>
        <strain evidence="13 14">Georgia GA2</strain>
    </source>
</reference>
<organism evidence="13 14">
    <name type="scientific">Tribolium castaneum</name>
    <name type="common">Red flour beetle</name>
    <dbReference type="NCBI Taxonomy" id="7070"/>
    <lineage>
        <taxon>Eukaryota</taxon>
        <taxon>Metazoa</taxon>
        <taxon>Ecdysozoa</taxon>
        <taxon>Arthropoda</taxon>
        <taxon>Hexapoda</taxon>
        <taxon>Insecta</taxon>
        <taxon>Pterygota</taxon>
        <taxon>Neoptera</taxon>
        <taxon>Endopterygota</taxon>
        <taxon>Coleoptera</taxon>
        <taxon>Polyphaga</taxon>
        <taxon>Cucujiformia</taxon>
        <taxon>Tenebrionidae</taxon>
        <taxon>Tenebrionidae incertae sedis</taxon>
        <taxon>Tribolium</taxon>
    </lineage>
</organism>
<keyword evidence="9" id="KW-0862">Zinc</keyword>
<dbReference type="GO" id="GO:0016567">
    <property type="term" value="P:protein ubiquitination"/>
    <property type="evidence" value="ECO:0007669"/>
    <property type="project" value="UniProtKB-UniPathway"/>
</dbReference>
<feature type="compositionally biased region" description="Basic and acidic residues" evidence="11">
    <location>
        <begin position="30"/>
        <end position="43"/>
    </location>
</feature>
<dbReference type="Gene3D" id="3.30.40.10">
    <property type="entry name" value="Zinc/RING finger domain, C3HC4 (zinc finger)"/>
    <property type="match status" value="1"/>
</dbReference>
<dbReference type="InterPro" id="IPR013010">
    <property type="entry name" value="Znf_SIAH"/>
</dbReference>
<evidence type="ECO:0000256" key="9">
    <source>
        <dbReference type="ARBA" id="ARBA00022833"/>
    </source>
</evidence>
<dbReference type="GO" id="GO:0043161">
    <property type="term" value="P:proteasome-mediated ubiquitin-dependent protein catabolic process"/>
    <property type="evidence" value="ECO:0000318"/>
    <property type="project" value="GO_Central"/>
</dbReference>
<name>A0A139WNH5_TRICA</name>
<evidence type="ECO:0000256" key="7">
    <source>
        <dbReference type="ARBA" id="ARBA00022771"/>
    </source>
</evidence>
<dbReference type="FunFam" id="3.30.40.10:FF:000041">
    <property type="entry name" value="E3 ubiquitin-protein ligase SINAT3"/>
    <property type="match status" value="1"/>
</dbReference>
<feature type="region of interest" description="Disordered" evidence="11">
    <location>
        <begin position="1"/>
        <end position="93"/>
    </location>
</feature>
<evidence type="ECO:0000313" key="14">
    <source>
        <dbReference type="Proteomes" id="UP000007266"/>
    </source>
</evidence>
<evidence type="ECO:0000256" key="4">
    <source>
        <dbReference type="ARBA" id="ARBA00012483"/>
    </source>
</evidence>
<dbReference type="Pfam" id="PF21361">
    <property type="entry name" value="Sina_ZnF"/>
    <property type="match status" value="1"/>
</dbReference>
<reference evidence="13 14" key="2">
    <citation type="journal article" date="2010" name="Nucleic Acids Res.">
        <title>BeetleBase in 2010: revisions to provide comprehensive genomic information for Tribolium castaneum.</title>
        <authorList>
            <person name="Kim H.S."/>
            <person name="Murphy T."/>
            <person name="Xia J."/>
            <person name="Caragea D."/>
            <person name="Park Y."/>
            <person name="Beeman R.W."/>
            <person name="Lorenzen M.D."/>
            <person name="Butcher S."/>
            <person name="Manak J.R."/>
            <person name="Brown S.J."/>
        </authorList>
    </citation>
    <scope>GENOME REANNOTATION</scope>
    <source>
        <strain evidence="13 14">Georgia GA2</strain>
    </source>
</reference>